<reference evidence="7 8" key="1">
    <citation type="submission" date="2018-08" db="EMBL/GenBank/DDBJ databases">
        <title>Genomic Encyclopedia of Archaeal and Bacterial Type Strains, Phase II (KMG-II): from individual species to whole genera.</title>
        <authorList>
            <person name="Goeker M."/>
        </authorList>
    </citation>
    <scope>NUCLEOTIDE SEQUENCE [LARGE SCALE GENOMIC DNA]</scope>
    <source>
        <strain evidence="7 8">DSM 45791</strain>
    </source>
</reference>
<dbReference type="InterPro" id="IPR008778">
    <property type="entry name" value="Pirin_C_dom"/>
</dbReference>
<dbReference type="InterPro" id="IPR003829">
    <property type="entry name" value="Pirin_N_dom"/>
</dbReference>
<feature type="binding site" evidence="2">
    <location>
        <position position="71"/>
    </location>
    <ligand>
        <name>Fe cation</name>
        <dbReference type="ChEBI" id="CHEBI:24875"/>
    </ligand>
</feature>
<dbReference type="CDD" id="cd02247">
    <property type="entry name" value="cupin_pirin_C"/>
    <property type="match status" value="1"/>
</dbReference>
<proteinExistence type="inferred from homology"/>
<evidence type="ECO:0000256" key="1">
    <source>
        <dbReference type="ARBA" id="ARBA00008416"/>
    </source>
</evidence>
<dbReference type="PANTHER" id="PTHR13903">
    <property type="entry name" value="PIRIN-RELATED"/>
    <property type="match status" value="1"/>
</dbReference>
<dbReference type="CDD" id="cd02909">
    <property type="entry name" value="cupin_pirin_N"/>
    <property type="match status" value="1"/>
</dbReference>
<dbReference type="AlphaFoldDB" id="A0A3E0H4M1"/>
<evidence type="ECO:0008006" key="9">
    <source>
        <dbReference type="Google" id="ProtNLM"/>
    </source>
</evidence>
<keyword evidence="2" id="KW-0408">Iron</keyword>
<keyword evidence="8" id="KW-1185">Reference proteome</keyword>
<dbReference type="InterPro" id="IPR012093">
    <property type="entry name" value="Pirin"/>
</dbReference>
<comment type="caution">
    <text evidence="7">The sequence shown here is derived from an EMBL/GenBank/DDBJ whole genome shotgun (WGS) entry which is preliminary data.</text>
</comment>
<evidence type="ECO:0000256" key="3">
    <source>
        <dbReference type="RuleBase" id="RU003457"/>
    </source>
</evidence>
<protein>
    <recommendedName>
        <fullName evidence="9">Pirin</fullName>
    </recommendedName>
</protein>
<feature type="domain" description="Pirin N-terminal" evidence="5">
    <location>
        <begin position="37"/>
        <end position="133"/>
    </location>
</feature>
<accession>A0A3E0H4M1</accession>
<name>A0A3E0H4M1_9PSEU</name>
<organism evidence="7 8">
    <name type="scientific">Kutzneria buriramensis</name>
    <dbReference type="NCBI Taxonomy" id="1045776"/>
    <lineage>
        <taxon>Bacteria</taxon>
        <taxon>Bacillati</taxon>
        <taxon>Actinomycetota</taxon>
        <taxon>Actinomycetes</taxon>
        <taxon>Pseudonocardiales</taxon>
        <taxon>Pseudonocardiaceae</taxon>
        <taxon>Kutzneria</taxon>
    </lineage>
</organism>
<feature type="domain" description="Pirin C-terminal" evidence="6">
    <location>
        <begin position="185"/>
        <end position="285"/>
    </location>
</feature>
<dbReference type="EMBL" id="QUNO01000014">
    <property type="protein sequence ID" value="REH38187.1"/>
    <property type="molecule type" value="Genomic_DNA"/>
</dbReference>
<dbReference type="InterPro" id="IPR014710">
    <property type="entry name" value="RmlC-like_jellyroll"/>
</dbReference>
<dbReference type="GO" id="GO:0046872">
    <property type="term" value="F:metal ion binding"/>
    <property type="evidence" value="ECO:0007669"/>
    <property type="project" value="UniProtKB-KW"/>
</dbReference>
<gene>
    <name evidence="7" type="ORF">BCF44_114212</name>
</gene>
<evidence type="ECO:0000259" key="6">
    <source>
        <dbReference type="Pfam" id="PF05726"/>
    </source>
</evidence>
<feature type="binding site" evidence="2">
    <location>
        <position position="73"/>
    </location>
    <ligand>
        <name>Fe cation</name>
        <dbReference type="ChEBI" id="CHEBI:24875"/>
    </ligand>
</feature>
<dbReference type="Pfam" id="PF02678">
    <property type="entry name" value="Pirin"/>
    <property type="match status" value="1"/>
</dbReference>
<keyword evidence="2" id="KW-0479">Metal-binding</keyword>
<dbReference type="PANTHER" id="PTHR13903:SF8">
    <property type="entry name" value="PIRIN"/>
    <property type="match status" value="1"/>
</dbReference>
<dbReference type="InterPro" id="IPR011051">
    <property type="entry name" value="RmlC_Cupin_sf"/>
</dbReference>
<evidence type="ECO:0000259" key="5">
    <source>
        <dbReference type="Pfam" id="PF02678"/>
    </source>
</evidence>
<comment type="cofactor">
    <cofactor evidence="2">
        <name>Fe cation</name>
        <dbReference type="ChEBI" id="CHEBI:24875"/>
    </cofactor>
    <text evidence="2">Binds 1 Fe cation per subunit.</text>
</comment>
<evidence type="ECO:0000313" key="8">
    <source>
        <dbReference type="Proteomes" id="UP000256269"/>
    </source>
</evidence>
<sequence length="312" mass="33307">MSNLCTNPSLVDDGASGGDVRLLPARAVPLGGVRAIRVDRLLPHRSLPTVGAWCFLDRFGPQHDDMTVLPHPHTGLQTVTWPFAGEVRHRDSLGSDVVIKPGQLNLMTAGRGISHSEFSLGDRPLLDGLQLWLALPAASDGVAPAFEQHADLPVFSDHSLRATVFIGSIGGVTSPATTYSPLVGADFSVAPGDTATVPLRTDFEHALVVIEGSLTALGQELPSGPMLYLGTNRDHVTVTSDSGARAILLGGAPYTDDLVMWWNFVGRSHDDIATAREQWQHGDRFGLVDGHDGARIPAPPLPGVRLTPRRRS</sequence>
<feature type="region of interest" description="Disordered" evidence="4">
    <location>
        <begin position="290"/>
        <end position="312"/>
    </location>
</feature>
<evidence type="ECO:0000256" key="2">
    <source>
        <dbReference type="PIRSR" id="PIRSR006232-1"/>
    </source>
</evidence>
<comment type="similarity">
    <text evidence="1 3">Belongs to the pirin family.</text>
</comment>
<dbReference type="SUPFAM" id="SSF51182">
    <property type="entry name" value="RmlC-like cupins"/>
    <property type="match status" value="1"/>
</dbReference>
<evidence type="ECO:0000313" key="7">
    <source>
        <dbReference type="EMBL" id="REH38187.1"/>
    </source>
</evidence>
<dbReference type="Pfam" id="PF05726">
    <property type="entry name" value="Pirin_C"/>
    <property type="match status" value="1"/>
</dbReference>
<dbReference type="PIRSF" id="PIRSF006232">
    <property type="entry name" value="Pirin"/>
    <property type="match status" value="1"/>
</dbReference>
<dbReference type="Proteomes" id="UP000256269">
    <property type="component" value="Unassembled WGS sequence"/>
</dbReference>
<feature type="binding site" evidence="2">
    <location>
        <position position="115"/>
    </location>
    <ligand>
        <name>Fe cation</name>
        <dbReference type="ChEBI" id="CHEBI:24875"/>
    </ligand>
</feature>
<dbReference type="Gene3D" id="2.60.120.10">
    <property type="entry name" value="Jelly Rolls"/>
    <property type="match status" value="2"/>
</dbReference>
<dbReference type="OrthoDB" id="9780903at2"/>
<feature type="binding site" evidence="2">
    <location>
        <position position="117"/>
    </location>
    <ligand>
        <name>Fe cation</name>
        <dbReference type="ChEBI" id="CHEBI:24875"/>
    </ligand>
</feature>
<evidence type="ECO:0000256" key="4">
    <source>
        <dbReference type="SAM" id="MobiDB-lite"/>
    </source>
</evidence>